<feature type="domain" description="Glucose-methanol-choline oxidoreductase N-terminal" evidence="6">
    <location>
        <begin position="290"/>
        <end position="304"/>
    </location>
</feature>
<comment type="caution">
    <text evidence="7">The sequence shown here is derived from an EMBL/GenBank/DDBJ whole genome shotgun (WGS) entry which is preliminary data.</text>
</comment>
<name>A0A6L2KWG7_TANCI</name>
<accession>A0A6L2KWG7</accession>
<dbReference type="PANTHER" id="PTHR45968:SF36">
    <property type="entry name" value="(R)-MANDELONITRILE LYASE 4-RELATED"/>
    <property type="match status" value="1"/>
</dbReference>
<dbReference type="InterPro" id="IPR051871">
    <property type="entry name" value="GMC_Oxidoreductase-Related"/>
</dbReference>
<keyword evidence="7" id="KW-0456">Lyase</keyword>
<dbReference type="Gene3D" id="3.50.50.60">
    <property type="entry name" value="FAD/NAD(P)-binding domain"/>
    <property type="match status" value="1"/>
</dbReference>
<evidence type="ECO:0000256" key="5">
    <source>
        <dbReference type="SAM" id="MobiDB-lite"/>
    </source>
</evidence>
<comment type="cofactor">
    <cofactor evidence="1">
        <name>FAD</name>
        <dbReference type="ChEBI" id="CHEBI:57692"/>
    </cofactor>
</comment>
<feature type="compositionally biased region" description="Basic and acidic residues" evidence="5">
    <location>
        <begin position="651"/>
        <end position="660"/>
    </location>
</feature>
<organism evidence="7">
    <name type="scientific">Tanacetum cinerariifolium</name>
    <name type="common">Dalmatian daisy</name>
    <name type="synonym">Chrysanthemum cinerariifolium</name>
    <dbReference type="NCBI Taxonomy" id="118510"/>
    <lineage>
        <taxon>Eukaryota</taxon>
        <taxon>Viridiplantae</taxon>
        <taxon>Streptophyta</taxon>
        <taxon>Embryophyta</taxon>
        <taxon>Tracheophyta</taxon>
        <taxon>Spermatophyta</taxon>
        <taxon>Magnoliopsida</taxon>
        <taxon>eudicotyledons</taxon>
        <taxon>Gunneridae</taxon>
        <taxon>Pentapetalae</taxon>
        <taxon>asterids</taxon>
        <taxon>campanulids</taxon>
        <taxon>Asterales</taxon>
        <taxon>Asteraceae</taxon>
        <taxon>Asteroideae</taxon>
        <taxon>Anthemideae</taxon>
        <taxon>Anthemidinae</taxon>
        <taxon>Tanacetum</taxon>
    </lineage>
</organism>
<dbReference type="Pfam" id="PF00732">
    <property type="entry name" value="GMC_oxred_N"/>
    <property type="match status" value="1"/>
</dbReference>
<evidence type="ECO:0000256" key="1">
    <source>
        <dbReference type="ARBA" id="ARBA00001974"/>
    </source>
</evidence>
<keyword evidence="3" id="KW-0732">Signal</keyword>
<evidence type="ECO:0000313" key="7">
    <source>
        <dbReference type="EMBL" id="GEU53616.1"/>
    </source>
</evidence>
<dbReference type="GO" id="GO:0016829">
    <property type="term" value="F:lyase activity"/>
    <property type="evidence" value="ECO:0007669"/>
    <property type="project" value="UniProtKB-KW"/>
</dbReference>
<dbReference type="PANTHER" id="PTHR45968">
    <property type="entry name" value="OSJNBA0019K04.7 PROTEIN"/>
    <property type="match status" value="1"/>
</dbReference>
<evidence type="ECO:0000256" key="4">
    <source>
        <dbReference type="ARBA" id="ARBA00022827"/>
    </source>
</evidence>
<evidence type="ECO:0000259" key="6">
    <source>
        <dbReference type="PROSITE" id="PS00624"/>
    </source>
</evidence>
<dbReference type="GO" id="GO:0016614">
    <property type="term" value="F:oxidoreductase activity, acting on CH-OH group of donors"/>
    <property type="evidence" value="ECO:0007669"/>
    <property type="project" value="InterPro"/>
</dbReference>
<dbReference type="InterPro" id="IPR000172">
    <property type="entry name" value="GMC_OxRdtase_N"/>
</dbReference>
<feature type="region of interest" description="Disordered" evidence="5">
    <location>
        <begin position="711"/>
        <end position="745"/>
    </location>
</feature>
<dbReference type="Gene3D" id="3.30.410.40">
    <property type="match status" value="1"/>
</dbReference>
<protein>
    <submittedName>
        <fullName evidence="7">(R)-mandelonitrile lyase-like</fullName>
    </submittedName>
</protein>
<dbReference type="InterPro" id="IPR007867">
    <property type="entry name" value="GMC_OxRtase_C"/>
</dbReference>
<evidence type="ECO:0000256" key="2">
    <source>
        <dbReference type="ARBA" id="ARBA00022630"/>
    </source>
</evidence>
<keyword evidence="2" id="KW-0285">Flavoprotein</keyword>
<dbReference type="EMBL" id="BKCJ010003200">
    <property type="protein sequence ID" value="GEU53616.1"/>
    <property type="molecule type" value="Genomic_DNA"/>
</dbReference>
<keyword evidence="4" id="KW-0274">FAD</keyword>
<dbReference type="SUPFAM" id="SSF54373">
    <property type="entry name" value="FAD-linked reductases, C-terminal domain"/>
    <property type="match status" value="1"/>
</dbReference>
<evidence type="ECO:0000256" key="3">
    <source>
        <dbReference type="ARBA" id="ARBA00022729"/>
    </source>
</evidence>
<dbReference type="GO" id="GO:0050660">
    <property type="term" value="F:flavin adenine dinucleotide binding"/>
    <property type="evidence" value="ECO:0007669"/>
    <property type="project" value="InterPro"/>
</dbReference>
<sequence length="922" mass="102694">MAKSRVLLEAKTTLFICFVIGLQCKVLCFLHPGSHRDASYLSFTYEATDFNPSPEYDYIIVGGGTAGCPLAATLSEHYSVLLLERGGVADIKTNIVDEVNTLSNIINANNESSYAQDFTSEDGIRNARGNVLGGGSMVNLGFYSRVDDYFYNNSGIAWDMKNVEKSYRWVEDSVVSIPERLKTWQNSTFYALLESGVGPENGFTVEHLLGTKVGGSTFDDSGRRHGAVELLNKGDPQNLRVVVHATVDRIIFSQSKLFGVAATGIVYHDSKGRHHEIHVRINGEVIICAGAIGSPQLLLVSGVGHGSYLASMNISVIRQHPYVGQFMTDNPRNQISLLVPFPLDDAGIRVVGITEDGVYIESVSGVTPFDSPVNFMFFPDTSPPLNLSVISIVSKFMRPLSRGFLSLISPKDITVTPNIRFNYYSDSQDLVQCGNVVHTIGKMLRTQAMEPYKFSDGDGGKHFKFVGHSLPEDPTNEEAVETFCRKTLTTMYHYHGGCLVNKVVDSDLKVIGINGLRVVDGSVFSSSPGTNPQATVMIAALIHRVLGAESTRVWSSMKLRVEATENSPEPVNDQNYLMNSELSSFHRSDCGGVLEDKSLREYCDESYHQFLPIIAEKVHQEKVQQEKLKAVKARLNFKESSRHSKSRTPSRKRDLKERLGPRHARSRGTELASGKHHNKRVSARNTKALSERKSFDSYDDLRKAFLETISSRKVHQRPGRKAVTSSNGKDQAKEAKKGETSRKDKPLPIVMVQPWEMVARQKITQFLSPESVISFPSLGEEDRTKGPMIIEAKIGGNCVHHMYVDVGSSLEILYEHCFNRFRPKVKNQMIPATTSLVGFSGEIIWPLRQISLLVNIGDEEHSTSAWMNFMIVRTRDTAAYGRSSQRIKDSYCNPPRISGVNYSDRFHVWDPFLIDLAWIVKA</sequence>
<dbReference type="AlphaFoldDB" id="A0A6L2KWG7"/>
<dbReference type="InterPro" id="IPR036188">
    <property type="entry name" value="FAD/NAD-bd_sf"/>
</dbReference>
<gene>
    <name evidence="7" type="ORF">Tci_025594</name>
</gene>
<dbReference type="Pfam" id="PF05199">
    <property type="entry name" value="GMC_oxred_C"/>
    <property type="match status" value="1"/>
</dbReference>
<reference evidence="7" key="1">
    <citation type="journal article" date="2019" name="Sci. Rep.">
        <title>Draft genome of Tanacetum cinerariifolium, the natural source of mosquito coil.</title>
        <authorList>
            <person name="Yamashiro T."/>
            <person name="Shiraishi A."/>
            <person name="Satake H."/>
            <person name="Nakayama K."/>
        </authorList>
    </citation>
    <scope>NUCLEOTIDE SEQUENCE</scope>
</reference>
<dbReference type="PROSITE" id="PS00624">
    <property type="entry name" value="GMC_OXRED_2"/>
    <property type="match status" value="1"/>
</dbReference>
<proteinExistence type="predicted"/>
<dbReference type="SUPFAM" id="SSF51905">
    <property type="entry name" value="FAD/NAD(P)-binding domain"/>
    <property type="match status" value="1"/>
</dbReference>
<feature type="region of interest" description="Disordered" evidence="5">
    <location>
        <begin position="636"/>
        <end position="693"/>
    </location>
</feature>
<feature type="compositionally biased region" description="Basic and acidic residues" evidence="5">
    <location>
        <begin position="730"/>
        <end position="745"/>
    </location>
</feature>